<feature type="compositionally biased region" description="Polar residues" evidence="1">
    <location>
        <begin position="53"/>
        <end position="77"/>
    </location>
</feature>
<dbReference type="EMBL" id="LNIX01000005">
    <property type="protein sequence ID" value="OXA53581.1"/>
    <property type="molecule type" value="Genomic_DNA"/>
</dbReference>
<reference evidence="2 3" key="1">
    <citation type="submission" date="2015-12" db="EMBL/GenBank/DDBJ databases">
        <title>The genome of Folsomia candida.</title>
        <authorList>
            <person name="Faddeeva A."/>
            <person name="Derks M.F."/>
            <person name="Anvar Y."/>
            <person name="Smit S."/>
            <person name="Van Straalen N."/>
            <person name="Roelofs D."/>
        </authorList>
    </citation>
    <scope>NUCLEOTIDE SEQUENCE [LARGE SCALE GENOMIC DNA]</scope>
    <source>
        <strain evidence="2 3">VU population</strain>
        <tissue evidence="2">Whole body</tissue>
    </source>
</reference>
<feature type="region of interest" description="Disordered" evidence="1">
    <location>
        <begin position="130"/>
        <end position="150"/>
    </location>
</feature>
<protein>
    <submittedName>
        <fullName evidence="2">Uncharacterized protein</fullName>
    </submittedName>
</protein>
<feature type="compositionally biased region" description="Acidic residues" evidence="1">
    <location>
        <begin position="1"/>
        <end position="11"/>
    </location>
</feature>
<sequence length="637" mass="73114">MSGSDTEDDSSDCSYQGTTEDEDSDPIFSIQEVVQAAGVDFGNFTNLVEYGTTESEQAPPNTPCTTPQAENSCSGTDVENLDPGNVFHGDLTLGRKRLRKPDKQGWTVEQQKMRRMKGDAYLGVVRTKNNSSTSAIRKQRPPRSIGQTCESSKCKKGQTRHCQKFSESRRLYLFHNFWKEMDWGQKRAYVISHVDKISPKREVKKGGGSRRSNTYIFYLKLDGEKHQVCKSMFLNTLGIREKQLRCWLKNDQVDRTTRRKGPYNNIGIDKSQTAREFLDQMPKLPSHYCRKSTAKLYLEPIFTSKSQLYSEYSAHTKHREKQVVSMPKFISILHDMSIGLYKPKKDKCDTCCAYEATDKRGAAEGNCHVLVIDVQAVKIAPLLNASACYYKTKLVVHNFTIYDLKSNNARCCLWDESEGELVASVFATCLVKYIEDKFTDGLPIVIYSDGCTNQNRNAMMSNALLDLSIKMNISITQKFLEKGHTQMEVDSVHSAIECKLKNKVIYLPTDYIQVCLDARTRPSPYEVLYLNHSYFVNYSCKDLQRYLSIRPGSKTGDPCVTDIRQLNYKPDGTIEYKLNYRSVWMTLPRNPILLQETFFPQLYDSRLKIPKRKYDDLQDLLDVIPQQFHQFYINLPN</sequence>
<gene>
    <name evidence="2" type="ORF">Fcan01_11840</name>
</gene>
<evidence type="ECO:0000313" key="3">
    <source>
        <dbReference type="Proteomes" id="UP000198287"/>
    </source>
</evidence>
<organism evidence="2 3">
    <name type="scientific">Folsomia candida</name>
    <name type="common">Springtail</name>
    <dbReference type="NCBI Taxonomy" id="158441"/>
    <lineage>
        <taxon>Eukaryota</taxon>
        <taxon>Metazoa</taxon>
        <taxon>Ecdysozoa</taxon>
        <taxon>Arthropoda</taxon>
        <taxon>Hexapoda</taxon>
        <taxon>Collembola</taxon>
        <taxon>Entomobryomorpha</taxon>
        <taxon>Isotomoidea</taxon>
        <taxon>Isotomidae</taxon>
        <taxon>Proisotominae</taxon>
        <taxon>Folsomia</taxon>
    </lineage>
</organism>
<dbReference type="OMA" id="CESSKCK"/>
<dbReference type="Proteomes" id="UP000198287">
    <property type="component" value="Unassembled WGS sequence"/>
</dbReference>
<feature type="region of interest" description="Disordered" evidence="1">
    <location>
        <begin position="1"/>
        <end position="26"/>
    </location>
</feature>
<dbReference type="OrthoDB" id="6780237at2759"/>
<evidence type="ECO:0000313" key="2">
    <source>
        <dbReference type="EMBL" id="OXA53581.1"/>
    </source>
</evidence>
<dbReference type="PANTHER" id="PTHR10773">
    <property type="entry name" value="DNA-DIRECTED RNA POLYMERASES I, II, AND III SUBUNIT RPABC2"/>
    <property type="match status" value="1"/>
</dbReference>
<name>A0A226E9R7_FOLCA</name>
<dbReference type="PANTHER" id="PTHR10773:SF19">
    <property type="match status" value="1"/>
</dbReference>
<proteinExistence type="predicted"/>
<keyword evidence="3" id="KW-1185">Reference proteome</keyword>
<feature type="region of interest" description="Disordered" evidence="1">
    <location>
        <begin position="53"/>
        <end position="81"/>
    </location>
</feature>
<accession>A0A226E9R7</accession>
<evidence type="ECO:0000256" key="1">
    <source>
        <dbReference type="SAM" id="MobiDB-lite"/>
    </source>
</evidence>
<comment type="caution">
    <text evidence="2">The sequence shown here is derived from an EMBL/GenBank/DDBJ whole genome shotgun (WGS) entry which is preliminary data.</text>
</comment>
<dbReference type="AlphaFoldDB" id="A0A226E9R7"/>